<evidence type="ECO:0000313" key="2">
    <source>
        <dbReference type="Proteomes" id="UP001500274"/>
    </source>
</evidence>
<organism evidence="1 2">
    <name type="scientific">Microbacterium binotii</name>
    <dbReference type="NCBI Taxonomy" id="462710"/>
    <lineage>
        <taxon>Bacteria</taxon>
        <taxon>Bacillati</taxon>
        <taxon>Actinomycetota</taxon>
        <taxon>Actinomycetes</taxon>
        <taxon>Micrococcales</taxon>
        <taxon>Microbacteriaceae</taxon>
        <taxon>Microbacterium</taxon>
    </lineage>
</organism>
<dbReference type="EMBL" id="BAAARI010000003">
    <property type="protein sequence ID" value="GAA2569620.1"/>
    <property type="molecule type" value="Genomic_DNA"/>
</dbReference>
<reference evidence="1 2" key="1">
    <citation type="journal article" date="2019" name="Int. J. Syst. Evol. Microbiol.">
        <title>The Global Catalogue of Microorganisms (GCM) 10K type strain sequencing project: providing services to taxonomists for standard genome sequencing and annotation.</title>
        <authorList>
            <consortium name="The Broad Institute Genomics Platform"/>
            <consortium name="The Broad Institute Genome Sequencing Center for Infectious Disease"/>
            <person name="Wu L."/>
            <person name="Ma J."/>
        </authorList>
    </citation>
    <scope>NUCLEOTIDE SEQUENCE [LARGE SCALE GENOMIC DNA]</scope>
    <source>
        <strain evidence="1 2">JCM 16365</strain>
    </source>
</reference>
<proteinExistence type="predicted"/>
<evidence type="ECO:0000313" key="1">
    <source>
        <dbReference type="EMBL" id="GAA2569620.1"/>
    </source>
</evidence>
<dbReference type="Proteomes" id="UP001500274">
    <property type="component" value="Unassembled WGS sequence"/>
</dbReference>
<comment type="caution">
    <text evidence="1">The sequence shown here is derived from an EMBL/GenBank/DDBJ whole genome shotgun (WGS) entry which is preliminary data.</text>
</comment>
<protein>
    <submittedName>
        <fullName evidence="1">Uncharacterized protein</fullName>
    </submittedName>
</protein>
<sequence>MTAVAVRRREVRMALAFGRAQTAVLSEEAEGEVFAVVTGRQAIGPHVPV</sequence>
<keyword evidence="2" id="KW-1185">Reference proteome</keyword>
<accession>A0ABN3P874</accession>
<gene>
    <name evidence="1" type="ORF">GCM10009862_05460</name>
</gene>
<name>A0ABN3P874_9MICO</name>